<evidence type="ECO:0000256" key="3">
    <source>
        <dbReference type="ARBA" id="ARBA00022670"/>
    </source>
</evidence>
<evidence type="ECO:0000256" key="6">
    <source>
        <dbReference type="ARBA" id="ARBA00022801"/>
    </source>
</evidence>
<reference evidence="13 14" key="1">
    <citation type="submission" date="2020-08" db="EMBL/GenBank/DDBJ databases">
        <title>Sequencing the genomes of 1000 actinobacteria strains.</title>
        <authorList>
            <person name="Klenk H.-P."/>
        </authorList>
    </citation>
    <scope>NUCLEOTIDE SEQUENCE [LARGE SCALE GENOMIC DNA]</scope>
    <source>
        <strain evidence="13 14">DSM 45362</strain>
    </source>
</reference>
<dbReference type="GO" id="GO:0006508">
    <property type="term" value="P:proteolysis"/>
    <property type="evidence" value="ECO:0007669"/>
    <property type="project" value="UniProtKB-KW"/>
</dbReference>
<feature type="domain" description="Peptidase M48" evidence="12">
    <location>
        <begin position="131"/>
        <end position="339"/>
    </location>
</feature>
<evidence type="ECO:0000256" key="5">
    <source>
        <dbReference type="ARBA" id="ARBA00022723"/>
    </source>
</evidence>
<proteinExistence type="predicted"/>
<evidence type="ECO:0000313" key="14">
    <source>
        <dbReference type="Proteomes" id="UP000587527"/>
    </source>
</evidence>
<dbReference type="GO" id="GO:0004222">
    <property type="term" value="F:metalloendopeptidase activity"/>
    <property type="evidence" value="ECO:0007669"/>
    <property type="project" value="InterPro"/>
</dbReference>
<keyword evidence="10 11" id="KW-0472">Membrane</keyword>
<feature type="transmembrane region" description="Helical" evidence="11">
    <location>
        <begin position="671"/>
        <end position="691"/>
    </location>
</feature>
<evidence type="ECO:0000256" key="4">
    <source>
        <dbReference type="ARBA" id="ARBA00022692"/>
    </source>
</evidence>
<evidence type="ECO:0000256" key="11">
    <source>
        <dbReference type="SAM" id="Phobius"/>
    </source>
</evidence>
<evidence type="ECO:0000313" key="13">
    <source>
        <dbReference type="EMBL" id="MBB5867575.1"/>
    </source>
</evidence>
<keyword evidence="14" id="KW-1185">Reference proteome</keyword>
<feature type="transmembrane region" description="Helical" evidence="11">
    <location>
        <begin position="381"/>
        <end position="403"/>
    </location>
</feature>
<comment type="cofactor">
    <cofactor evidence="1">
        <name>Zn(2+)</name>
        <dbReference type="ChEBI" id="CHEBI:29105"/>
    </cofactor>
</comment>
<dbReference type="InterPro" id="IPR001915">
    <property type="entry name" value="Peptidase_M48"/>
</dbReference>
<feature type="transmembrane region" description="Helical" evidence="11">
    <location>
        <begin position="415"/>
        <end position="439"/>
    </location>
</feature>
<evidence type="ECO:0000256" key="10">
    <source>
        <dbReference type="ARBA" id="ARBA00023136"/>
    </source>
</evidence>
<feature type="transmembrane region" description="Helical" evidence="11">
    <location>
        <begin position="17"/>
        <end position="36"/>
    </location>
</feature>
<evidence type="ECO:0000256" key="2">
    <source>
        <dbReference type="ARBA" id="ARBA00022475"/>
    </source>
</evidence>
<dbReference type="PANTHER" id="PTHR43221:SF2">
    <property type="entry name" value="PROTEASE HTPX HOMOLOG"/>
    <property type="match status" value="1"/>
</dbReference>
<dbReference type="InterPro" id="IPR050083">
    <property type="entry name" value="HtpX_protease"/>
</dbReference>
<keyword evidence="9" id="KW-0482">Metalloprotease</keyword>
<dbReference type="Pfam" id="PF01435">
    <property type="entry name" value="Peptidase_M48"/>
    <property type="match status" value="1"/>
</dbReference>
<protein>
    <submittedName>
        <fullName evidence="13">Zn-dependent protease with chaperone function</fullName>
    </submittedName>
</protein>
<feature type="transmembrane region" description="Helical" evidence="11">
    <location>
        <begin position="761"/>
        <end position="786"/>
    </location>
</feature>
<dbReference type="AlphaFoldDB" id="A0A841BIY1"/>
<sequence length="938" mass="99350">MARGDSARVPSGTDTRFLLLVMAVLASSIGAFYFAYASIPAKADVMGTTAPCVQSYNREIENVPTSLWFQTNVTGPALGRATACMQPAYQDRTAWISSGIAVECLIAVLLYLLHPWLIIRRRRLRPLATAEAADLIRDLDALAHGMGLHRAPVWMVDPYVGTAGAQAFGLPWRYRVSLDAGLIMRYGVDPPVAQAVVLHELAHIRNRDVGRTYLTIAVWRTFLTVPLTLLIALTVHPGLLSTPTRWEPQRSAERWLIDGGNAVAILALGIVVYLARNGILRTRELYADALAARQPSGQALRAVVGSLPWPPPSTPTWLKRAARVGTHPPPATRLATMDDPTRLARVSPWEFAGVGFTASLATQNFDTLSVALSRSANLASVLGALPAGLLIAGYLALTVWRAVTADPRHRPGRRAWLGALAAMTAGVAAAIPLTLFASIATGPNYLSPAVLGSAMLVLLLGMTALTAWLFSAMTAAAGSGTGARGRRAVSGVAVVTGAALFTIWHWAFYTGSISAATWGAIESPGADIGWYAAVAKATGVVYLPLLYLAQNPLLIPALGSLWLVPFVMVGRRGPRQDEPGIPTGRNPFGRAMLVGSVAALAALLVSTVLPFLAKRLLPESVRLEGDVPAQLITDSGTFNVVQINVHAALFVLAAAVAVAVVTAGSSRLRPALAALTVSTVALIGACGWYLVSTVSSCIDLTGEFGCAVPPIRPHVLGGYVHNQLLRGIIVAVPAVLIGLAVRRRRRRPATAEGPLGRATAVAAGLVAVALAAAAVATASLNISLWLPQPVPAAVANSSDPQKCVVGTWQEEEWANPVPVPQLGTVVFQTSGGRATYGDGVVTYDFTGRRYLPATVNGRRVERAKTGSVTQRYSADYSVIHEYLEPDSQATGLTTTTVHGFDQLVEPNGNFNDVYAYTCLGDTMRQFGLGFDVTYTRVA</sequence>
<feature type="transmembrane region" description="Helical" evidence="11">
    <location>
        <begin position="95"/>
        <end position="113"/>
    </location>
</feature>
<dbReference type="RefSeq" id="WP_184832496.1">
    <property type="nucleotide sequence ID" value="NZ_JACHMN010000001.1"/>
</dbReference>
<keyword evidence="6" id="KW-0378">Hydrolase</keyword>
<keyword evidence="2" id="KW-1003">Cell membrane</keyword>
<accession>A0A841BIY1</accession>
<keyword evidence="3 13" id="KW-0645">Protease</keyword>
<evidence type="ECO:0000256" key="9">
    <source>
        <dbReference type="ARBA" id="ARBA00023049"/>
    </source>
</evidence>
<keyword evidence="7" id="KW-0862">Zinc</keyword>
<evidence type="ECO:0000256" key="1">
    <source>
        <dbReference type="ARBA" id="ARBA00001947"/>
    </source>
</evidence>
<dbReference type="GO" id="GO:0046872">
    <property type="term" value="F:metal ion binding"/>
    <property type="evidence" value="ECO:0007669"/>
    <property type="project" value="UniProtKB-KW"/>
</dbReference>
<feature type="transmembrane region" description="Helical" evidence="11">
    <location>
        <begin position="213"/>
        <end position="235"/>
    </location>
</feature>
<gene>
    <name evidence="13" type="ORF">F4553_000954</name>
</gene>
<keyword evidence="5" id="KW-0479">Metal-binding</keyword>
<keyword evidence="8 11" id="KW-1133">Transmembrane helix</keyword>
<name>A0A841BIY1_9ACTN</name>
<evidence type="ECO:0000259" key="12">
    <source>
        <dbReference type="Pfam" id="PF01435"/>
    </source>
</evidence>
<feature type="transmembrane region" description="Helical" evidence="11">
    <location>
        <begin position="643"/>
        <end position="664"/>
    </location>
</feature>
<dbReference type="Proteomes" id="UP000587527">
    <property type="component" value="Unassembled WGS sequence"/>
</dbReference>
<feature type="transmembrane region" description="Helical" evidence="11">
    <location>
        <begin position="591"/>
        <end position="613"/>
    </location>
</feature>
<evidence type="ECO:0000256" key="7">
    <source>
        <dbReference type="ARBA" id="ARBA00022833"/>
    </source>
</evidence>
<feature type="transmembrane region" description="Helical" evidence="11">
    <location>
        <begin position="553"/>
        <end position="570"/>
    </location>
</feature>
<feature type="transmembrane region" description="Helical" evidence="11">
    <location>
        <begin position="255"/>
        <end position="275"/>
    </location>
</feature>
<organism evidence="13 14">
    <name type="scientific">Allocatelliglobosispora scoriae</name>
    <dbReference type="NCBI Taxonomy" id="643052"/>
    <lineage>
        <taxon>Bacteria</taxon>
        <taxon>Bacillati</taxon>
        <taxon>Actinomycetota</taxon>
        <taxon>Actinomycetes</taxon>
        <taxon>Micromonosporales</taxon>
        <taxon>Micromonosporaceae</taxon>
        <taxon>Allocatelliglobosispora</taxon>
    </lineage>
</organism>
<keyword evidence="4 11" id="KW-0812">Transmembrane</keyword>
<dbReference type="PANTHER" id="PTHR43221">
    <property type="entry name" value="PROTEASE HTPX"/>
    <property type="match status" value="1"/>
</dbReference>
<evidence type="ECO:0000256" key="8">
    <source>
        <dbReference type="ARBA" id="ARBA00022989"/>
    </source>
</evidence>
<feature type="transmembrane region" description="Helical" evidence="11">
    <location>
        <begin position="451"/>
        <end position="476"/>
    </location>
</feature>
<feature type="transmembrane region" description="Helical" evidence="11">
    <location>
        <begin position="488"/>
        <end position="508"/>
    </location>
</feature>
<feature type="transmembrane region" description="Helical" evidence="11">
    <location>
        <begin position="724"/>
        <end position="741"/>
    </location>
</feature>
<dbReference type="EMBL" id="JACHMN010000001">
    <property type="protein sequence ID" value="MBB5867575.1"/>
    <property type="molecule type" value="Genomic_DNA"/>
</dbReference>
<comment type="caution">
    <text evidence="13">The sequence shown here is derived from an EMBL/GenBank/DDBJ whole genome shotgun (WGS) entry which is preliminary data.</text>
</comment>